<dbReference type="Gene3D" id="3.60.10.10">
    <property type="entry name" value="Endonuclease/exonuclease/phosphatase"/>
    <property type="match status" value="1"/>
</dbReference>
<reference evidence="2 3" key="2">
    <citation type="journal article" date="2017" name="Front. Plant Sci.">
        <title>Gene Classification and Mining of Molecular Markers Useful in Red Clover (Trifolium pratense) Breeding.</title>
        <authorList>
            <person name="Istvanek J."/>
            <person name="Dluhosova J."/>
            <person name="Dluhos P."/>
            <person name="Patkova L."/>
            <person name="Nedelnik J."/>
            <person name="Repkova J."/>
        </authorList>
    </citation>
    <scope>NUCLEOTIDE SEQUENCE [LARGE SCALE GENOMIC DNA]</scope>
    <source>
        <strain evidence="3">cv. Tatra</strain>
        <tissue evidence="2">Young leaves</tissue>
    </source>
</reference>
<dbReference type="AlphaFoldDB" id="A0A2K3L8U8"/>
<dbReference type="GO" id="GO:0016301">
    <property type="term" value="F:kinase activity"/>
    <property type="evidence" value="ECO:0007669"/>
    <property type="project" value="UniProtKB-KW"/>
</dbReference>
<dbReference type="STRING" id="57577.A0A2K3L8U8"/>
<dbReference type="InterPro" id="IPR036691">
    <property type="entry name" value="Endo/exonu/phosph_ase_sf"/>
</dbReference>
<accession>A0A2K3L8U8</accession>
<dbReference type="EMBL" id="ASHM01028291">
    <property type="protein sequence ID" value="PNX74944.1"/>
    <property type="molecule type" value="Genomic_DNA"/>
</dbReference>
<reference evidence="2 3" key="1">
    <citation type="journal article" date="2014" name="Am. J. Bot.">
        <title>Genome assembly and annotation for red clover (Trifolium pratense; Fabaceae).</title>
        <authorList>
            <person name="Istvanek J."/>
            <person name="Jaros M."/>
            <person name="Krenek A."/>
            <person name="Repkova J."/>
        </authorList>
    </citation>
    <scope>NUCLEOTIDE SEQUENCE [LARGE SCALE GENOMIC DNA]</scope>
    <source>
        <strain evidence="3">cv. Tatra</strain>
        <tissue evidence="2">Young leaves</tissue>
    </source>
</reference>
<evidence type="ECO:0000313" key="2">
    <source>
        <dbReference type="EMBL" id="PNX74944.1"/>
    </source>
</evidence>
<keyword evidence="2" id="KW-0808">Transferase</keyword>
<comment type="caution">
    <text evidence="2">The sequence shown here is derived from an EMBL/GenBank/DDBJ whole genome shotgun (WGS) entry which is preliminary data.</text>
</comment>
<organism evidence="2 3">
    <name type="scientific">Trifolium pratense</name>
    <name type="common">Red clover</name>
    <dbReference type="NCBI Taxonomy" id="57577"/>
    <lineage>
        <taxon>Eukaryota</taxon>
        <taxon>Viridiplantae</taxon>
        <taxon>Streptophyta</taxon>
        <taxon>Embryophyta</taxon>
        <taxon>Tracheophyta</taxon>
        <taxon>Spermatophyta</taxon>
        <taxon>Magnoliopsida</taxon>
        <taxon>eudicotyledons</taxon>
        <taxon>Gunneridae</taxon>
        <taxon>Pentapetalae</taxon>
        <taxon>rosids</taxon>
        <taxon>fabids</taxon>
        <taxon>Fabales</taxon>
        <taxon>Fabaceae</taxon>
        <taxon>Papilionoideae</taxon>
        <taxon>50 kb inversion clade</taxon>
        <taxon>NPAAA clade</taxon>
        <taxon>Hologalegina</taxon>
        <taxon>IRL clade</taxon>
        <taxon>Trifolieae</taxon>
        <taxon>Trifolium</taxon>
    </lineage>
</organism>
<dbReference type="PANTHER" id="PTHR33710">
    <property type="entry name" value="BNAC02G09200D PROTEIN"/>
    <property type="match status" value="1"/>
</dbReference>
<gene>
    <name evidence="2" type="ORF">L195_g030873</name>
</gene>
<dbReference type="Pfam" id="PF03372">
    <property type="entry name" value="Exo_endo_phos"/>
    <property type="match status" value="1"/>
</dbReference>
<protein>
    <submittedName>
        <fullName evidence="2">Cysteine-rich receptor-like protein kinase</fullName>
    </submittedName>
</protein>
<dbReference type="PANTHER" id="PTHR33710:SF64">
    <property type="entry name" value="ENDONUCLEASE_EXONUCLEASE_PHOSPHATASE DOMAIN-CONTAINING PROTEIN"/>
    <property type="match status" value="1"/>
</dbReference>
<proteinExistence type="predicted"/>
<sequence length="452" mass="52046">MFLKDVQWIAQASDGLSGGLLTVWNIGIFNFKFSFNDVGFLGICVEWKGLILYIVNVYSPCNYAGKRRLWDILYNFKLNNEKGEWCIGGDFNAVLHASERKGCSASNRQVELTQFNYFMEMMEVVDLSVLGKRFTWFCADGKLMSRLDRFLVSEGFVEKGEVTGQWVGDRDILDHCPIWLLCSSVNWGPKPFRVNNCWLEHPDFNNFVKRSWNSFHVKGKKAFVVKEKLKLLKECLKSWNKEVFGILDLNIDKTVQELNEVEGLLAGEDVVMDLVRKDVLNKEFWQQLHYKESMLKQKSRIRWVKEGDSNTRFFHATIKGRRRRNQLTALKEGGSWIQGAGLTFKNLSVDDNDILMAPFSIVEVRDSILSSDGNKCPGPDGFNFNFLKNSWSVVQKDMMEFLHEFHRNATLPKAITASFLALIPKKDHPQFADDTIIVGEGDWSNLWTIKTV</sequence>
<feature type="domain" description="Endonuclease/exonuclease/phosphatase" evidence="1">
    <location>
        <begin position="39"/>
        <end position="168"/>
    </location>
</feature>
<dbReference type="SUPFAM" id="SSF56219">
    <property type="entry name" value="DNase I-like"/>
    <property type="match status" value="1"/>
</dbReference>
<name>A0A2K3L8U8_TRIPR</name>
<keyword evidence="2" id="KW-0418">Kinase</keyword>
<keyword evidence="2" id="KW-0675">Receptor</keyword>
<dbReference type="InterPro" id="IPR005135">
    <property type="entry name" value="Endo/exonuclease/phosphatase"/>
</dbReference>
<evidence type="ECO:0000313" key="3">
    <source>
        <dbReference type="Proteomes" id="UP000236291"/>
    </source>
</evidence>
<evidence type="ECO:0000259" key="1">
    <source>
        <dbReference type="Pfam" id="PF03372"/>
    </source>
</evidence>
<dbReference type="Proteomes" id="UP000236291">
    <property type="component" value="Unassembled WGS sequence"/>
</dbReference>
<feature type="non-terminal residue" evidence="2">
    <location>
        <position position="452"/>
    </location>
</feature>